<proteinExistence type="predicted"/>
<gene>
    <name evidence="4" type="ORF">A130_03920</name>
</gene>
<keyword evidence="1 2" id="KW-0238">DNA-binding</keyword>
<evidence type="ECO:0000259" key="3">
    <source>
        <dbReference type="PROSITE" id="PS50977"/>
    </source>
</evidence>
<reference evidence="4 5" key="1">
    <citation type="journal article" date="2012" name="Science">
        <title>Ecological populations of bacteria act as socially cohesive units of antibiotic production and resistance.</title>
        <authorList>
            <person name="Cordero O.X."/>
            <person name="Wildschutte H."/>
            <person name="Kirkup B."/>
            <person name="Proehl S."/>
            <person name="Ngo L."/>
            <person name="Hussain F."/>
            <person name="Le Roux F."/>
            <person name="Mincer T."/>
            <person name="Polz M.F."/>
        </authorList>
    </citation>
    <scope>NUCLEOTIDE SEQUENCE [LARGE SCALE GENOMIC DNA]</scope>
    <source>
        <strain evidence="4 5">FF-238</strain>
    </source>
</reference>
<dbReference type="GO" id="GO:0003677">
    <property type="term" value="F:DNA binding"/>
    <property type="evidence" value="ECO:0007669"/>
    <property type="project" value="UniProtKB-UniRule"/>
</dbReference>
<name>A0A1E5D3R7_9VIBR</name>
<evidence type="ECO:0000256" key="1">
    <source>
        <dbReference type="ARBA" id="ARBA00023125"/>
    </source>
</evidence>
<dbReference type="Proteomes" id="UP000094165">
    <property type="component" value="Unassembled WGS sequence"/>
</dbReference>
<dbReference type="AlphaFoldDB" id="A0A1E5D3R7"/>
<dbReference type="EMBL" id="AJYW02000071">
    <property type="protein sequence ID" value="OEE77790.1"/>
    <property type="molecule type" value="Genomic_DNA"/>
</dbReference>
<dbReference type="RefSeq" id="WP_017052397.1">
    <property type="nucleotide sequence ID" value="NZ_AJYW02000071.1"/>
</dbReference>
<dbReference type="Gene3D" id="1.10.357.10">
    <property type="entry name" value="Tetracycline Repressor, domain 2"/>
    <property type="match status" value="1"/>
</dbReference>
<accession>A0A1E5D3R7</accession>
<dbReference type="SUPFAM" id="SSF46689">
    <property type="entry name" value="Homeodomain-like"/>
    <property type="match status" value="1"/>
</dbReference>
<dbReference type="InterPro" id="IPR001647">
    <property type="entry name" value="HTH_TetR"/>
</dbReference>
<evidence type="ECO:0000313" key="4">
    <source>
        <dbReference type="EMBL" id="OEE77790.1"/>
    </source>
</evidence>
<protein>
    <recommendedName>
        <fullName evidence="3">HTH tetR-type domain-containing protein</fullName>
    </recommendedName>
</protein>
<keyword evidence="5" id="KW-1185">Reference proteome</keyword>
<dbReference type="InterPro" id="IPR009057">
    <property type="entry name" value="Homeodomain-like_sf"/>
</dbReference>
<dbReference type="PROSITE" id="PS50977">
    <property type="entry name" value="HTH_TETR_2"/>
    <property type="match status" value="1"/>
</dbReference>
<organism evidence="4 5">
    <name type="scientific">Vibrio genomosp. F6 str. FF-238</name>
    <dbReference type="NCBI Taxonomy" id="1191298"/>
    <lineage>
        <taxon>Bacteria</taxon>
        <taxon>Pseudomonadati</taxon>
        <taxon>Pseudomonadota</taxon>
        <taxon>Gammaproteobacteria</taxon>
        <taxon>Vibrionales</taxon>
        <taxon>Vibrionaceae</taxon>
        <taxon>Vibrio</taxon>
    </lineage>
</organism>
<evidence type="ECO:0000256" key="2">
    <source>
        <dbReference type="PROSITE-ProRule" id="PRU00335"/>
    </source>
</evidence>
<dbReference type="PRINTS" id="PR00455">
    <property type="entry name" value="HTHTETR"/>
</dbReference>
<feature type="DNA-binding region" description="H-T-H motif" evidence="2">
    <location>
        <begin position="33"/>
        <end position="52"/>
    </location>
</feature>
<comment type="caution">
    <text evidence="4">The sequence shown here is derived from an EMBL/GenBank/DDBJ whole genome shotgun (WGS) entry which is preliminary data.</text>
</comment>
<dbReference type="Pfam" id="PF00440">
    <property type="entry name" value="TetR_N"/>
    <property type="match status" value="1"/>
</dbReference>
<evidence type="ECO:0000313" key="5">
    <source>
        <dbReference type="Proteomes" id="UP000094165"/>
    </source>
</evidence>
<feature type="domain" description="HTH tetR-type" evidence="3">
    <location>
        <begin position="10"/>
        <end position="70"/>
    </location>
</feature>
<sequence>MPRVSQAEAKLTRQRIINASLKIVVEDGIAELSFANIAKKAKISRSGINAHFKRKENIYEELRPILKGMILEPLDISSPEMFLDSWIKVIDEDQAYRKMLVNSDRVMGGQRAASDLLTIIEGDRTAVRDAVYYALGYALVNYPSN</sequence>